<dbReference type="GO" id="GO:0016747">
    <property type="term" value="F:acyltransferase activity, transferring groups other than amino-acyl groups"/>
    <property type="evidence" value="ECO:0007669"/>
    <property type="project" value="InterPro"/>
</dbReference>
<dbReference type="Pfam" id="PF13302">
    <property type="entry name" value="Acetyltransf_3"/>
    <property type="match status" value="1"/>
</dbReference>
<dbReference type="InterPro" id="IPR051531">
    <property type="entry name" value="N-acetyltransferase"/>
</dbReference>
<keyword evidence="3" id="KW-1185">Reference proteome</keyword>
<dbReference type="Gene3D" id="3.40.630.30">
    <property type="match status" value="1"/>
</dbReference>
<dbReference type="PANTHER" id="PTHR43792">
    <property type="entry name" value="GNAT FAMILY, PUTATIVE (AFU_ORTHOLOGUE AFUA_3G00765)-RELATED-RELATED"/>
    <property type="match status" value="1"/>
</dbReference>
<dbReference type="PROSITE" id="PS51186">
    <property type="entry name" value="GNAT"/>
    <property type="match status" value="1"/>
</dbReference>
<protein>
    <submittedName>
        <fullName evidence="2">GNAT family N-acetyltransferase</fullName>
    </submittedName>
</protein>
<proteinExistence type="predicted"/>
<dbReference type="RefSeq" id="WP_187482909.1">
    <property type="nucleotide sequence ID" value="NZ_CP060695.1"/>
</dbReference>
<dbReference type="InterPro" id="IPR016181">
    <property type="entry name" value="Acyl_CoA_acyltransferase"/>
</dbReference>
<evidence type="ECO:0000313" key="3">
    <source>
        <dbReference type="Proteomes" id="UP000515808"/>
    </source>
</evidence>
<organism evidence="2 3">
    <name type="scientific">Polaribacter pectinis</name>
    <dbReference type="NCBI Taxonomy" id="2738844"/>
    <lineage>
        <taxon>Bacteria</taxon>
        <taxon>Pseudomonadati</taxon>
        <taxon>Bacteroidota</taxon>
        <taxon>Flavobacteriia</taxon>
        <taxon>Flavobacteriales</taxon>
        <taxon>Flavobacteriaceae</taxon>
    </lineage>
</organism>
<dbReference type="InterPro" id="IPR000182">
    <property type="entry name" value="GNAT_dom"/>
</dbReference>
<dbReference type="AlphaFoldDB" id="A0A7G9LBL9"/>
<reference evidence="2 3" key="1">
    <citation type="submission" date="2020-08" db="EMBL/GenBank/DDBJ databases">
        <title>Polaribacter sp. L12M9 isolated from gut of the Korean scallop.</title>
        <authorList>
            <person name="Jeong Y.S."/>
        </authorList>
    </citation>
    <scope>NUCLEOTIDE SEQUENCE [LARGE SCALE GENOMIC DNA]</scope>
    <source>
        <strain evidence="2 3">L12M9</strain>
    </source>
</reference>
<name>A0A7G9LBL9_9FLAO</name>
<accession>A0A7G9LBL9</accession>
<feature type="domain" description="N-acetyltransferase" evidence="1">
    <location>
        <begin position="16"/>
        <end position="176"/>
    </location>
</feature>
<sequence length="176" mass="20688">MTYNFTPFPVLETERLTLRALTLEDAKPLFALRSNKSINKFIERKVPRNLSEIRAFIEKIAISIENNKRVFWVLESKNSNELLGSISLSYFDFEDNYAEIGYEIHPDYQDRGYMTEALNEVVKFGFDNLELKTIEAFTHQNNNASIALLEKNNFVSFPERRDEGFENNRSWMIEKN</sequence>
<evidence type="ECO:0000313" key="2">
    <source>
        <dbReference type="EMBL" id="QNM86018.1"/>
    </source>
</evidence>
<gene>
    <name evidence="2" type="ORF">H9W90_02570</name>
</gene>
<keyword evidence="2" id="KW-0808">Transferase</keyword>
<dbReference type="EMBL" id="CP060695">
    <property type="protein sequence ID" value="QNM86018.1"/>
    <property type="molecule type" value="Genomic_DNA"/>
</dbReference>
<dbReference type="Proteomes" id="UP000515808">
    <property type="component" value="Chromosome"/>
</dbReference>
<dbReference type="PANTHER" id="PTHR43792:SF1">
    <property type="entry name" value="N-ACETYLTRANSFERASE DOMAIN-CONTAINING PROTEIN"/>
    <property type="match status" value="1"/>
</dbReference>
<dbReference type="KEGG" id="ppec:H9W90_02570"/>
<evidence type="ECO:0000259" key="1">
    <source>
        <dbReference type="PROSITE" id="PS51186"/>
    </source>
</evidence>
<dbReference type="SUPFAM" id="SSF55729">
    <property type="entry name" value="Acyl-CoA N-acyltransferases (Nat)"/>
    <property type="match status" value="1"/>
</dbReference>
<dbReference type="CDD" id="cd04301">
    <property type="entry name" value="NAT_SF"/>
    <property type="match status" value="1"/>
</dbReference>